<keyword evidence="6 10" id="KW-0694">RNA-binding</keyword>
<keyword evidence="4 10" id="KW-0808">Transferase</keyword>
<dbReference type="InterPro" id="IPR029063">
    <property type="entry name" value="SAM-dependent_MTases_sf"/>
</dbReference>
<proteinExistence type="inferred from homology"/>
<comment type="subcellular location">
    <subcellularLocation>
        <location evidence="1 10">Nucleus</location>
    </subcellularLocation>
</comment>
<evidence type="ECO:0000256" key="6">
    <source>
        <dbReference type="ARBA" id="ARBA00022884"/>
    </source>
</evidence>
<dbReference type="InterPro" id="IPR039753">
    <property type="entry name" value="RG7MT1"/>
</dbReference>
<evidence type="ECO:0000313" key="12">
    <source>
        <dbReference type="Proteomes" id="UP000695000"/>
    </source>
</evidence>
<evidence type="ECO:0000256" key="9">
    <source>
        <dbReference type="ARBA" id="ARBA00044712"/>
    </source>
</evidence>
<keyword evidence="3 10" id="KW-0507">mRNA processing</keyword>
<keyword evidence="7 10" id="KW-0506">mRNA capping</keyword>
<dbReference type="SUPFAM" id="SSF53335">
    <property type="entry name" value="S-adenosyl-L-methionine-dependent methyltransferases"/>
    <property type="match status" value="1"/>
</dbReference>
<dbReference type="PIRSF" id="PIRSF028762">
    <property type="entry name" value="ABD1"/>
    <property type="match status" value="1"/>
</dbReference>
<keyword evidence="8 10" id="KW-0539">Nucleus</keyword>
<evidence type="ECO:0000256" key="8">
    <source>
        <dbReference type="ARBA" id="ARBA00023242"/>
    </source>
</evidence>
<dbReference type="Proteomes" id="UP000695000">
    <property type="component" value="Unplaced"/>
</dbReference>
<evidence type="ECO:0000256" key="7">
    <source>
        <dbReference type="ARBA" id="ARBA00023042"/>
    </source>
</evidence>
<evidence type="ECO:0000256" key="10">
    <source>
        <dbReference type="PIRNR" id="PIRNR028762"/>
    </source>
</evidence>
<dbReference type="InterPro" id="IPR016899">
    <property type="entry name" value="mRNA_G-N7_MeTrfase_euk"/>
</dbReference>
<organism evidence="12 13">
    <name type="scientific">Nicrophorus vespilloides</name>
    <name type="common">Boreal carrion beetle</name>
    <dbReference type="NCBI Taxonomy" id="110193"/>
    <lineage>
        <taxon>Eukaryota</taxon>
        <taxon>Metazoa</taxon>
        <taxon>Ecdysozoa</taxon>
        <taxon>Arthropoda</taxon>
        <taxon>Hexapoda</taxon>
        <taxon>Insecta</taxon>
        <taxon>Pterygota</taxon>
        <taxon>Neoptera</taxon>
        <taxon>Endopterygota</taxon>
        <taxon>Coleoptera</taxon>
        <taxon>Polyphaga</taxon>
        <taxon>Staphyliniformia</taxon>
        <taxon>Silphidae</taxon>
        <taxon>Nicrophorinae</taxon>
        <taxon>Nicrophorus</taxon>
    </lineage>
</organism>
<evidence type="ECO:0000313" key="13">
    <source>
        <dbReference type="RefSeq" id="XP_017775449.1"/>
    </source>
</evidence>
<keyword evidence="2 10" id="KW-0489">Methyltransferase</keyword>
<dbReference type="CDD" id="cd02440">
    <property type="entry name" value="AdoMet_MTases"/>
    <property type="match status" value="1"/>
</dbReference>
<feature type="domain" description="MRNA cap 0 methyltransferase" evidence="11">
    <location>
        <begin position="111"/>
        <end position="417"/>
    </location>
</feature>
<dbReference type="Gene3D" id="3.40.50.150">
    <property type="entry name" value="Vaccinia Virus protein VP39"/>
    <property type="match status" value="1"/>
</dbReference>
<accession>A0ABM1MLJ9</accession>
<evidence type="ECO:0000256" key="4">
    <source>
        <dbReference type="ARBA" id="ARBA00022679"/>
    </source>
</evidence>
<evidence type="ECO:0000256" key="3">
    <source>
        <dbReference type="ARBA" id="ARBA00022664"/>
    </source>
</evidence>
<comment type="similarity">
    <text evidence="10">Belongs to the class I-like SAM-binding methyltransferase superfamily. mRNA cap 0 methyltransferase family.</text>
</comment>
<dbReference type="GO" id="GO:0008168">
    <property type="term" value="F:methyltransferase activity"/>
    <property type="evidence" value="ECO:0007669"/>
    <property type="project" value="UniProtKB-KW"/>
</dbReference>
<dbReference type="PROSITE" id="PS51562">
    <property type="entry name" value="RNA_CAP0_MT"/>
    <property type="match status" value="1"/>
</dbReference>
<dbReference type="GeneID" id="108561860"/>
<evidence type="ECO:0000256" key="2">
    <source>
        <dbReference type="ARBA" id="ARBA00022603"/>
    </source>
</evidence>
<evidence type="ECO:0000259" key="11">
    <source>
        <dbReference type="PROSITE" id="PS51562"/>
    </source>
</evidence>
<dbReference type="InterPro" id="IPR004971">
    <property type="entry name" value="mRNA_G-N7_MeTrfase_dom"/>
</dbReference>
<dbReference type="EC" id="2.1.1.56" evidence="10"/>
<keyword evidence="12" id="KW-1185">Reference proteome</keyword>
<keyword evidence="5 10" id="KW-0949">S-adenosyl-L-methionine</keyword>
<dbReference type="RefSeq" id="XP_017775449.1">
    <property type="nucleotide sequence ID" value="XM_017919960.1"/>
</dbReference>
<evidence type="ECO:0000256" key="1">
    <source>
        <dbReference type="ARBA" id="ARBA00004123"/>
    </source>
</evidence>
<protein>
    <recommendedName>
        <fullName evidence="10">mRNA cap guanine-N(7) methyltransferase</fullName>
        <ecNumber evidence="10">2.1.1.56</ecNumber>
    </recommendedName>
    <alternativeName>
        <fullName evidence="10">mRNA (guanine-N(7))-methyltransferase</fullName>
    </alternativeName>
    <alternativeName>
        <fullName evidence="10">mRNA cap methyltransferase</fullName>
    </alternativeName>
</protein>
<name>A0ABM1MLJ9_NICVS</name>
<comment type="catalytic activity">
    <reaction evidence="9">
        <text>a 5'-end (5'-triphosphoguanosine)-ribonucleoside in mRNA + S-adenosyl-L-methionine = a 5'-end (N(7)-methyl 5'-triphosphoguanosine)-ribonucleoside in mRNA + S-adenosyl-L-homocysteine</text>
        <dbReference type="Rhea" id="RHEA:67008"/>
        <dbReference type="Rhea" id="RHEA-COMP:17166"/>
        <dbReference type="Rhea" id="RHEA-COMP:17167"/>
        <dbReference type="ChEBI" id="CHEBI:57856"/>
        <dbReference type="ChEBI" id="CHEBI:59789"/>
        <dbReference type="ChEBI" id="CHEBI:156461"/>
        <dbReference type="ChEBI" id="CHEBI:167617"/>
        <dbReference type="EC" id="2.1.1.56"/>
    </reaction>
</comment>
<dbReference type="GO" id="GO:0032259">
    <property type="term" value="P:methylation"/>
    <property type="evidence" value="ECO:0007669"/>
    <property type="project" value="UniProtKB-KW"/>
</dbReference>
<dbReference type="Pfam" id="PF03291">
    <property type="entry name" value="mRNA_G-N7_MeTrfase"/>
    <property type="match status" value="1"/>
</dbReference>
<dbReference type="PANTHER" id="PTHR12189">
    <property type="entry name" value="MRNA GUANINE-7- METHYLTRANSFERASE"/>
    <property type="match status" value="1"/>
</dbReference>
<reference evidence="13" key="1">
    <citation type="submission" date="2025-08" db="UniProtKB">
        <authorList>
            <consortium name="RefSeq"/>
        </authorList>
    </citation>
    <scope>IDENTIFICATION</scope>
    <source>
        <tissue evidence="13">Whole Larva</tissue>
    </source>
</reference>
<gene>
    <name evidence="13" type="primary">LOC108561860</name>
</gene>
<sequence length="431" mass="49412">MSGSDNDDLEKELLLAAVESDARACEVQRVSVIKKIENEMETDPEQEVNEAAPETVIKEPIVTTQSHETAPKKRKHDVIEEDCKKQTGYASVIETHYNKLEEKGLDERNKSRIVYMRNFHNWIKSMQINEYIVKIKDSKRHNVPIRVLDMCCGKGGDLLKWRKAGISHLICSDIAAVSLDQCKSRYETNKRNGSSYSIELIHADCTKVRLREKYADPSIKLDLVSCQFAFHYSFESLPQAECMIRNAAECLNPGGYFIGTIPDANELMSRRNKAGMNKFGNDVYKVSFECDTDRPPLFGARYNFHLDGVVHCPEFLVHFPTLTELAKKYGLKLVNKEKFYNTFERLKLEGRNLLSNMSSLETYPSDQSTVGTSPNDYTHAENFLKQNNEDRRMKIGTLSKSEWEVSSIYLSFAFEKVKNTWNVDGTPKFEF</sequence>
<evidence type="ECO:0000256" key="5">
    <source>
        <dbReference type="ARBA" id="ARBA00022691"/>
    </source>
</evidence>
<dbReference type="PANTHER" id="PTHR12189:SF2">
    <property type="entry name" value="MRNA CAP GUANINE-N7 METHYLTRANSFERASE"/>
    <property type="match status" value="1"/>
</dbReference>